<dbReference type="STRING" id="1692.BMAGN_0772"/>
<name>A0A087B972_9BIFI</name>
<evidence type="ECO:0000313" key="5">
    <source>
        <dbReference type="EMBL" id="KFI67572.1"/>
    </source>
</evidence>
<dbReference type="RefSeq" id="WP_022859358.1">
    <property type="nucleotide sequence ID" value="NZ_JGZB01000010.1"/>
</dbReference>
<proteinExistence type="inferred from homology"/>
<dbReference type="InterPro" id="IPR047048">
    <property type="entry name" value="TlyA"/>
</dbReference>
<accession>A0A087B972</accession>
<gene>
    <name evidence="5" type="ORF">BMAGN_0772</name>
</gene>
<organism evidence="5 6">
    <name type="scientific">Bifidobacterium magnum</name>
    <dbReference type="NCBI Taxonomy" id="1692"/>
    <lineage>
        <taxon>Bacteria</taxon>
        <taxon>Bacillati</taxon>
        <taxon>Actinomycetota</taxon>
        <taxon>Actinomycetes</taxon>
        <taxon>Bifidobacteriales</taxon>
        <taxon>Bifidobacteriaceae</taxon>
        <taxon>Bifidobacterium</taxon>
    </lineage>
</organism>
<evidence type="ECO:0000256" key="1">
    <source>
        <dbReference type="ARBA" id="ARBA00022884"/>
    </source>
</evidence>
<evidence type="ECO:0000256" key="3">
    <source>
        <dbReference type="PROSITE-ProRule" id="PRU00182"/>
    </source>
</evidence>
<keyword evidence="5" id="KW-0808">Transferase</keyword>
<reference evidence="5 6" key="1">
    <citation type="submission" date="2014-03" db="EMBL/GenBank/DDBJ databases">
        <title>Genomics of Bifidobacteria.</title>
        <authorList>
            <person name="Ventura M."/>
            <person name="Milani C."/>
            <person name="Lugli G.A."/>
        </authorList>
    </citation>
    <scope>NUCLEOTIDE SEQUENCE [LARGE SCALE GENOMIC DNA]</scope>
    <source>
        <strain evidence="5 6">LMG 11591</strain>
    </source>
</reference>
<evidence type="ECO:0000256" key="2">
    <source>
        <dbReference type="ARBA" id="ARBA00029460"/>
    </source>
</evidence>
<dbReference type="SUPFAM" id="SSF55174">
    <property type="entry name" value="Alpha-L RNA-binding motif"/>
    <property type="match status" value="1"/>
</dbReference>
<sequence length="256" mass="27571">MDTNTRSASVREERLDKTLVDLGLVDTRSKAQRLVRAGHVLVDGKVVDKPSRMVLSSAEIRVDKGDDYVSRGAYKLAGAFKAFADAGLSGPEGLRCLDIGASTGGFCDVLLRGGAERVIALDVGHGQLDPRIANDPRIIEMSGVNIRDVQDGGLPYRPQLVVSDVSFISLTYVLPVIARIADKGAQIMVLVKPQFEVGRANLDRHGIVTDPAVRERALERVVDCARACGLDVVATTVSPIEGTHGNVEYLLFARRP</sequence>
<dbReference type="PANTHER" id="PTHR32319:SF0">
    <property type="entry name" value="BACTERIAL HEMOLYSIN-LIKE PROTEIN"/>
    <property type="match status" value="1"/>
</dbReference>
<evidence type="ECO:0000313" key="6">
    <source>
        <dbReference type="Proteomes" id="UP000029052"/>
    </source>
</evidence>
<comment type="caution">
    <text evidence="5">The sequence shown here is derived from an EMBL/GenBank/DDBJ whole genome shotgun (WGS) entry which is preliminary data.</text>
</comment>
<dbReference type="InterPro" id="IPR004538">
    <property type="entry name" value="Hemolysin_A/TlyA"/>
</dbReference>
<dbReference type="Proteomes" id="UP000029052">
    <property type="component" value="Unassembled WGS sequence"/>
</dbReference>
<keyword evidence="1 3" id="KW-0694">RNA-binding</keyword>
<dbReference type="PROSITE" id="PS50889">
    <property type="entry name" value="S4"/>
    <property type="match status" value="1"/>
</dbReference>
<dbReference type="EC" id="2.1.1.226" evidence="5"/>
<dbReference type="PANTHER" id="PTHR32319">
    <property type="entry name" value="BACTERIAL HEMOLYSIN-LIKE PROTEIN"/>
    <property type="match status" value="1"/>
</dbReference>
<dbReference type="AlphaFoldDB" id="A0A087B972"/>
<dbReference type="NCBIfam" id="TIGR00478">
    <property type="entry name" value="tly"/>
    <property type="match status" value="1"/>
</dbReference>
<dbReference type="Gene3D" id="3.40.50.150">
    <property type="entry name" value="Vaccinia Virus protein VP39"/>
    <property type="match status" value="1"/>
</dbReference>
<dbReference type="InterPro" id="IPR002942">
    <property type="entry name" value="S4_RNA-bd"/>
</dbReference>
<dbReference type="SUPFAM" id="SSF53335">
    <property type="entry name" value="S-adenosyl-L-methionine-dependent methyltransferases"/>
    <property type="match status" value="1"/>
</dbReference>
<dbReference type="CDD" id="cd00165">
    <property type="entry name" value="S4"/>
    <property type="match status" value="1"/>
</dbReference>
<dbReference type="Gene3D" id="3.10.290.10">
    <property type="entry name" value="RNA-binding S4 domain"/>
    <property type="match status" value="1"/>
</dbReference>
<keyword evidence="5" id="KW-0489">Methyltransferase</keyword>
<dbReference type="Pfam" id="PF01479">
    <property type="entry name" value="S4"/>
    <property type="match status" value="1"/>
</dbReference>
<dbReference type="InterPro" id="IPR029063">
    <property type="entry name" value="SAM-dependent_MTases_sf"/>
</dbReference>
<dbReference type="PIRSF" id="PIRSF005578">
    <property type="entry name" value="TlyA"/>
    <property type="match status" value="1"/>
</dbReference>
<dbReference type="InterPro" id="IPR036986">
    <property type="entry name" value="S4_RNA-bd_sf"/>
</dbReference>
<dbReference type="SMART" id="SM00363">
    <property type="entry name" value="S4"/>
    <property type="match status" value="1"/>
</dbReference>
<dbReference type="eggNOG" id="COG1189">
    <property type="taxonomic scope" value="Bacteria"/>
</dbReference>
<dbReference type="Pfam" id="PF01728">
    <property type="entry name" value="FtsJ"/>
    <property type="match status" value="1"/>
</dbReference>
<dbReference type="GO" id="GO:0032259">
    <property type="term" value="P:methylation"/>
    <property type="evidence" value="ECO:0007669"/>
    <property type="project" value="UniProtKB-KW"/>
</dbReference>
<dbReference type="GO" id="GO:0003723">
    <property type="term" value="F:RNA binding"/>
    <property type="evidence" value="ECO:0007669"/>
    <property type="project" value="UniProtKB-KW"/>
</dbReference>
<dbReference type="EMBL" id="JGZB01000010">
    <property type="protein sequence ID" value="KFI67572.1"/>
    <property type="molecule type" value="Genomic_DNA"/>
</dbReference>
<feature type="domain" description="RNA-binding S4" evidence="4">
    <location>
        <begin position="13"/>
        <end position="77"/>
    </location>
</feature>
<dbReference type="InterPro" id="IPR002877">
    <property type="entry name" value="RNA_MeTrfase_FtsJ_dom"/>
</dbReference>
<dbReference type="GO" id="GO:0008168">
    <property type="term" value="F:methyltransferase activity"/>
    <property type="evidence" value="ECO:0007669"/>
    <property type="project" value="UniProtKB-KW"/>
</dbReference>
<dbReference type="EC" id="2.1.1.227" evidence="5"/>
<evidence type="ECO:0000259" key="4">
    <source>
        <dbReference type="SMART" id="SM00363"/>
    </source>
</evidence>
<protein>
    <submittedName>
        <fullName evidence="5">Hemolysin-like protein</fullName>
        <ecNumber evidence="5">2.1.1.226</ecNumber>
        <ecNumber evidence="5">2.1.1.227</ecNumber>
    </submittedName>
</protein>
<keyword evidence="6" id="KW-1185">Reference proteome</keyword>
<comment type="similarity">
    <text evidence="2">Belongs to the TlyA family.</text>
</comment>